<dbReference type="GO" id="GO:0005886">
    <property type="term" value="C:plasma membrane"/>
    <property type="evidence" value="ECO:0007669"/>
    <property type="project" value="TreeGrafter"/>
</dbReference>
<name>E8UAP7_DEIML</name>
<keyword evidence="1" id="KW-0812">Transmembrane</keyword>
<sequence precursor="true">MLIALLGTLGAGLGLSVGLAINVRLAGHARHALLASLVNFLGGALVTGLATLLLPAHLHATAPAWAYLGGLIGAIYVTLTLRTAAQLGLTASTAATTLGQIAGALLVDGFGLFGVTAHPPRPTHLLAGAILLLAVVLLARERERPTPTPRTAPPEHAAH</sequence>
<accession>E8UAP7</accession>
<dbReference type="Pfam" id="PF04657">
    <property type="entry name" value="DMT_YdcZ"/>
    <property type="match status" value="1"/>
</dbReference>
<dbReference type="KEGG" id="dmr:Deima_2501"/>
<dbReference type="PANTHER" id="PTHR34821">
    <property type="entry name" value="INNER MEMBRANE PROTEIN YDCZ"/>
    <property type="match status" value="1"/>
</dbReference>
<organism evidence="2 3">
    <name type="scientific">Deinococcus maricopensis (strain DSM 21211 / LMG 22137 / NRRL B-23946 / LB-34)</name>
    <dbReference type="NCBI Taxonomy" id="709986"/>
    <lineage>
        <taxon>Bacteria</taxon>
        <taxon>Thermotogati</taxon>
        <taxon>Deinococcota</taxon>
        <taxon>Deinococci</taxon>
        <taxon>Deinococcales</taxon>
        <taxon>Deinococcaceae</taxon>
        <taxon>Deinococcus</taxon>
    </lineage>
</organism>
<feature type="transmembrane region" description="Helical" evidence="1">
    <location>
        <begin position="64"/>
        <end position="85"/>
    </location>
</feature>
<dbReference type="Proteomes" id="UP000008635">
    <property type="component" value="Chromosome"/>
</dbReference>
<feature type="transmembrane region" description="Helical" evidence="1">
    <location>
        <begin position="123"/>
        <end position="140"/>
    </location>
</feature>
<dbReference type="STRING" id="709986.Deima_2501"/>
<keyword evidence="1" id="KW-1133">Transmembrane helix</keyword>
<gene>
    <name evidence="2" type="ordered locus">Deima_2501</name>
</gene>
<dbReference type="InterPro" id="IPR006750">
    <property type="entry name" value="YdcZ"/>
</dbReference>
<dbReference type="EMBL" id="CP002454">
    <property type="protein sequence ID" value="ADV68136.1"/>
    <property type="molecule type" value="Genomic_DNA"/>
</dbReference>
<dbReference type="eggNOG" id="COG3238">
    <property type="taxonomic scope" value="Bacteria"/>
</dbReference>
<dbReference type="HOGENOM" id="CLU_068878_3_1_0"/>
<evidence type="ECO:0000313" key="3">
    <source>
        <dbReference type="Proteomes" id="UP000008635"/>
    </source>
</evidence>
<reference evidence="2 3" key="1">
    <citation type="journal article" date="2011" name="Stand. Genomic Sci.">
        <title>Complete genome sequence of Deinococcus maricopensis type strain (LB-34).</title>
        <authorList>
            <person name="Pukall R."/>
            <person name="Zeytun A."/>
            <person name="Lucas S."/>
            <person name="Lapidus A."/>
            <person name="Hammon N."/>
            <person name="Deshpande S."/>
            <person name="Nolan M."/>
            <person name="Cheng J.F."/>
            <person name="Pitluck S."/>
            <person name="Liolios K."/>
            <person name="Pagani I."/>
            <person name="Mikhailova N."/>
            <person name="Ivanova N."/>
            <person name="Mavromatis K."/>
            <person name="Pati A."/>
            <person name="Tapia R."/>
            <person name="Han C."/>
            <person name="Goodwin L."/>
            <person name="Chen A."/>
            <person name="Palaniappan K."/>
            <person name="Land M."/>
            <person name="Hauser L."/>
            <person name="Chang Y.J."/>
            <person name="Jeffries C.D."/>
            <person name="Brambilla E.M."/>
            <person name="Rohde M."/>
            <person name="Goker M."/>
            <person name="Detter J.C."/>
            <person name="Woyke T."/>
            <person name="Bristow J."/>
            <person name="Eisen J.A."/>
            <person name="Markowitz V."/>
            <person name="Hugenholtz P."/>
            <person name="Kyrpides N.C."/>
            <person name="Klenk H.P."/>
        </authorList>
    </citation>
    <scope>NUCLEOTIDE SEQUENCE [LARGE SCALE GENOMIC DNA]</scope>
    <source>
        <strain evidence="3">DSM 21211 / LMG 22137 / NRRL B-23946 / LB-34</strain>
    </source>
</reference>
<dbReference type="PANTHER" id="PTHR34821:SF2">
    <property type="entry name" value="INNER MEMBRANE PROTEIN YDCZ"/>
    <property type="match status" value="1"/>
</dbReference>
<protein>
    <recommendedName>
        <fullName evidence="4">EamA domain-containing protein</fullName>
    </recommendedName>
</protein>
<dbReference type="TCDB" id="2.A.7.21.6">
    <property type="family name" value="the drug/metabolite transporter (dmt) superfamily"/>
</dbReference>
<dbReference type="RefSeq" id="WP_013557641.1">
    <property type="nucleotide sequence ID" value="NC_014958.1"/>
</dbReference>
<dbReference type="AlphaFoldDB" id="E8UAP7"/>
<evidence type="ECO:0000256" key="1">
    <source>
        <dbReference type="SAM" id="Phobius"/>
    </source>
</evidence>
<feature type="transmembrane region" description="Helical" evidence="1">
    <location>
        <begin position="6"/>
        <end position="25"/>
    </location>
</feature>
<keyword evidence="3" id="KW-1185">Reference proteome</keyword>
<proteinExistence type="predicted"/>
<reference evidence="3" key="2">
    <citation type="submission" date="2011-01" db="EMBL/GenBank/DDBJ databases">
        <title>The complete genome of Deinococcus maricopensis DSM 21211.</title>
        <authorList>
            <consortium name="US DOE Joint Genome Institute (JGI-PGF)"/>
            <person name="Lucas S."/>
            <person name="Copeland A."/>
            <person name="Lapidus A."/>
            <person name="Goodwin L."/>
            <person name="Pitluck S."/>
            <person name="Kyrpides N."/>
            <person name="Mavromatis K."/>
            <person name="Pagani I."/>
            <person name="Ivanova N."/>
            <person name="Ovchinnikova G."/>
            <person name="Zeytun A."/>
            <person name="Detter J.C."/>
            <person name="Han C."/>
            <person name="Land M."/>
            <person name="Hauser L."/>
            <person name="Markowitz V."/>
            <person name="Cheng J.-F."/>
            <person name="Hugenholtz P."/>
            <person name="Woyke T."/>
            <person name="Wu D."/>
            <person name="Pukall R."/>
            <person name="Gehrich-Schroeter G."/>
            <person name="Brambilla E."/>
            <person name="Klenk H.-P."/>
            <person name="Eisen J.A."/>
        </authorList>
    </citation>
    <scope>NUCLEOTIDE SEQUENCE [LARGE SCALE GENOMIC DNA]</scope>
    <source>
        <strain evidence="3">DSM 21211 / LMG 22137 / NRRL B-23946 / LB-34</strain>
    </source>
</reference>
<evidence type="ECO:0000313" key="2">
    <source>
        <dbReference type="EMBL" id="ADV68136.1"/>
    </source>
</evidence>
<evidence type="ECO:0008006" key="4">
    <source>
        <dbReference type="Google" id="ProtNLM"/>
    </source>
</evidence>
<feature type="transmembrane region" description="Helical" evidence="1">
    <location>
        <begin position="37"/>
        <end position="58"/>
    </location>
</feature>
<keyword evidence="1" id="KW-0472">Membrane</keyword>